<protein>
    <submittedName>
        <fullName evidence="3">Uncharacterized protein LOC106165335</fullName>
    </submittedName>
</protein>
<dbReference type="GeneID" id="106165335"/>
<evidence type="ECO:0000256" key="1">
    <source>
        <dbReference type="SAM" id="Phobius"/>
    </source>
</evidence>
<organism evidence="2 3">
    <name type="scientific">Lingula anatina</name>
    <name type="common">Brachiopod</name>
    <name type="synonym">Lingula unguis</name>
    <dbReference type="NCBI Taxonomy" id="7574"/>
    <lineage>
        <taxon>Eukaryota</taxon>
        <taxon>Metazoa</taxon>
        <taxon>Spiralia</taxon>
        <taxon>Lophotrochozoa</taxon>
        <taxon>Brachiopoda</taxon>
        <taxon>Linguliformea</taxon>
        <taxon>Lingulata</taxon>
        <taxon>Lingulida</taxon>
        <taxon>Linguloidea</taxon>
        <taxon>Lingulidae</taxon>
        <taxon>Lingula</taxon>
    </lineage>
</organism>
<gene>
    <name evidence="3" type="primary">LOC106165335</name>
</gene>
<feature type="transmembrane region" description="Helical" evidence="1">
    <location>
        <begin position="243"/>
        <end position="264"/>
    </location>
</feature>
<name>A0A1S3IL39_LINAN</name>
<dbReference type="KEGG" id="lak:106165335"/>
<reference evidence="3" key="1">
    <citation type="submission" date="2025-08" db="UniProtKB">
        <authorList>
            <consortium name="RefSeq"/>
        </authorList>
    </citation>
    <scope>IDENTIFICATION</scope>
    <source>
        <tissue evidence="3">Gonads</tissue>
    </source>
</reference>
<evidence type="ECO:0000313" key="3">
    <source>
        <dbReference type="RefSeq" id="XP_013398960.1"/>
    </source>
</evidence>
<evidence type="ECO:0000313" key="2">
    <source>
        <dbReference type="Proteomes" id="UP000085678"/>
    </source>
</evidence>
<dbReference type="OrthoDB" id="10015560at2759"/>
<keyword evidence="1" id="KW-0472">Membrane</keyword>
<dbReference type="Proteomes" id="UP000085678">
    <property type="component" value="Unplaced"/>
</dbReference>
<dbReference type="STRING" id="7574.A0A1S3IL39"/>
<feature type="transmembrane region" description="Helical" evidence="1">
    <location>
        <begin position="183"/>
        <end position="202"/>
    </location>
</feature>
<dbReference type="AlphaFoldDB" id="A0A1S3IL39"/>
<dbReference type="InParanoid" id="A0A1S3IL39"/>
<sequence>MLDDKGSPLVNNNTQKSNRNVTVLRDAGVYLSAVRMRLEGLGKKTLRKFTFFAGCAFFIAVPSIHMAILHGLYYEQKKAMLDREHCTCACWDTIFKGNYEKHIGRYKHIYFNVTTNTFFVWAGTVFLMLTMYESMRKIFKLWAKKRLRFSMFVLFAISIYPHYTWWWNTFNFLNDDFYKECVWIFYLEITQIVTTVIVFDWCDADKRPVPRKMITLIFICTMHIFVNKSMLRIFTSGMSLKQWIGGLTPAIPDIIYIATGFTMFKKYAHSQGKSTQRLFRPL</sequence>
<keyword evidence="1" id="KW-0812">Transmembrane</keyword>
<feature type="transmembrane region" description="Helical" evidence="1">
    <location>
        <begin position="147"/>
        <end position="163"/>
    </location>
</feature>
<keyword evidence="1" id="KW-1133">Transmembrane helix</keyword>
<keyword evidence="2" id="KW-1185">Reference proteome</keyword>
<dbReference type="PANTHER" id="PTHR39074">
    <property type="entry name" value="AGAP007547-PA"/>
    <property type="match status" value="1"/>
</dbReference>
<accession>A0A1S3IL39</accession>
<feature type="transmembrane region" description="Helical" evidence="1">
    <location>
        <begin position="118"/>
        <end position="135"/>
    </location>
</feature>
<dbReference type="RefSeq" id="XP_013398960.1">
    <property type="nucleotide sequence ID" value="XM_013543506.1"/>
</dbReference>
<proteinExistence type="predicted"/>
<feature type="transmembrane region" description="Helical" evidence="1">
    <location>
        <begin position="49"/>
        <end position="73"/>
    </location>
</feature>
<dbReference type="PANTHER" id="PTHR39074:SF1">
    <property type="entry name" value="AGAP007547-PA"/>
    <property type="match status" value="1"/>
</dbReference>
<feature type="transmembrane region" description="Helical" evidence="1">
    <location>
        <begin position="214"/>
        <end position="231"/>
    </location>
</feature>